<dbReference type="AlphaFoldDB" id="A0A3R8R9X3"/>
<dbReference type="InterPro" id="IPR015422">
    <property type="entry name" value="PyrdxlP-dep_Trfase_small"/>
</dbReference>
<dbReference type="PANTHER" id="PTHR30244:SF34">
    <property type="entry name" value="DTDP-4-AMINO-4,6-DIDEOXYGALACTOSE TRANSAMINASE"/>
    <property type="match status" value="1"/>
</dbReference>
<dbReference type="SUPFAM" id="SSF53383">
    <property type="entry name" value="PLP-dependent transferases"/>
    <property type="match status" value="1"/>
</dbReference>
<dbReference type="GO" id="GO:0000271">
    <property type="term" value="P:polysaccharide biosynthetic process"/>
    <property type="evidence" value="ECO:0007669"/>
    <property type="project" value="TreeGrafter"/>
</dbReference>
<comment type="cofactor">
    <cofactor evidence="1">
        <name>pyridoxal 5'-phosphate</name>
        <dbReference type="ChEBI" id="CHEBI:597326"/>
    </cofactor>
</comment>
<keyword evidence="9" id="KW-1185">Reference proteome</keyword>
<keyword evidence="2" id="KW-0032">Aminotransferase</keyword>
<protein>
    <recommendedName>
        <fullName evidence="10">DegT/DnrJ/EryC1/StrS family aminotransferase</fullName>
    </recommendedName>
</protein>
<feature type="active site" description="Proton acceptor" evidence="6">
    <location>
        <position position="233"/>
    </location>
</feature>
<name>A0A3R8R9X3_9ACTN</name>
<comment type="similarity">
    <text evidence="5">Belongs to the DegT/DnrJ/EryC1 family. L-glutamine:2-deoxy-scyllo-inosose/scyllo-inosose aminotransferase subfamily.</text>
</comment>
<comment type="caution">
    <text evidence="8">The sequence shown here is derived from an EMBL/GenBank/DDBJ whole genome shotgun (WGS) entry which is preliminary data.</text>
</comment>
<dbReference type="PANTHER" id="PTHR30244">
    <property type="entry name" value="TRANSAMINASE"/>
    <property type="match status" value="1"/>
</dbReference>
<sequence>MLPVRPEFQSDEPRPEGIGRFRRTRGITVTTNTRPDSGMLAINGGSPVRATKKAADPVIAEAAKEEALRVLDSGQLARFYGGTKVAEFEAAYAAWFGRRHAVAVSSGTAALHVSYLAARLPEHSEVLVPANAYVSALSALIQAGLVPVIVDIDPAGWAMDPADCARKISDRTSAIVPVHMYGQPCPMTELATLARQHGLTLVEDCGQAHGALWDGTKTGTFGLAAAFSLCCRKHIAVGEGGIVITDDERFADTARALAHKGKGTGWFDYREMGFSYNMTEIQAVLGRWQLSRLETELRTRTKLAELLRAGLADLGLQFPEVAPGSTHAYFKQNALLPARLAAHRNAIVDAVRAENVGCDPSHPHLLDIDWIREQRPSLYRALPAEHRPDYGRNTAPLARGVLSRQICIEMGPGLDEEDIDYTIKAIRKVVTIFDQEAT</sequence>
<dbReference type="EMBL" id="PDES01000019">
    <property type="protein sequence ID" value="RRQ79146.1"/>
    <property type="molecule type" value="Genomic_DNA"/>
</dbReference>
<dbReference type="Proteomes" id="UP000276379">
    <property type="component" value="Unassembled WGS sequence"/>
</dbReference>
<dbReference type="InterPro" id="IPR000653">
    <property type="entry name" value="DegT/StrS_aminotransferase"/>
</dbReference>
<evidence type="ECO:0000313" key="9">
    <source>
        <dbReference type="Proteomes" id="UP000276379"/>
    </source>
</evidence>
<dbReference type="GO" id="GO:0030170">
    <property type="term" value="F:pyridoxal phosphate binding"/>
    <property type="evidence" value="ECO:0007669"/>
    <property type="project" value="TreeGrafter"/>
</dbReference>
<accession>A0A3R8R9X3</accession>
<evidence type="ECO:0000256" key="3">
    <source>
        <dbReference type="ARBA" id="ARBA00022679"/>
    </source>
</evidence>
<feature type="modified residue" description="N6-(pyridoxal phosphate)lysine" evidence="7">
    <location>
        <position position="233"/>
    </location>
</feature>
<evidence type="ECO:0000256" key="1">
    <source>
        <dbReference type="ARBA" id="ARBA00001933"/>
    </source>
</evidence>
<reference evidence="8 9" key="1">
    <citation type="submission" date="2017-10" db="EMBL/GenBank/DDBJ databases">
        <title>Draft genome of actinobacteria isolated from guarana (Paullinia cupana (Mart.) Ducke.</title>
        <authorList>
            <person name="Siqueira K.A."/>
            <person name="Liotti R.G."/>
            <person name="Mendes T.A."/>
            <person name="Soares M.A."/>
        </authorList>
    </citation>
    <scope>NUCLEOTIDE SEQUENCE [LARGE SCALE GENOMIC DNA]</scope>
    <source>
        <strain evidence="8 9">199</strain>
    </source>
</reference>
<dbReference type="GO" id="GO:0008483">
    <property type="term" value="F:transaminase activity"/>
    <property type="evidence" value="ECO:0007669"/>
    <property type="project" value="UniProtKB-KW"/>
</dbReference>
<dbReference type="PIRSF" id="PIRSF000390">
    <property type="entry name" value="PLP_StrS"/>
    <property type="match status" value="1"/>
</dbReference>
<dbReference type="Pfam" id="PF01041">
    <property type="entry name" value="DegT_DnrJ_EryC1"/>
    <property type="match status" value="1"/>
</dbReference>
<dbReference type="CDD" id="cd00616">
    <property type="entry name" value="AHBA_syn"/>
    <property type="match status" value="1"/>
</dbReference>
<evidence type="ECO:0000256" key="5">
    <source>
        <dbReference type="ARBA" id="ARBA00038398"/>
    </source>
</evidence>
<evidence type="ECO:0000256" key="6">
    <source>
        <dbReference type="PIRSR" id="PIRSR000390-1"/>
    </source>
</evidence>
<evidence type="ECO:0008006" key="10">
    <source>
        <dbReference type="Google" id="ProtNLM"/>
    </source>
</evidence>
<dbReference type="Gene3D" id="3.90.1150.10">
    <property type="entry name" value="Aspartate Aminotransferase, domain 1"/>
    <property type="match status" value="1"/>
</dbReference>
<dbReference type="Gene3D" id="3.40.640.10">
    <property type="entry name" value="Type I PLP-dependent aspartate aminotransferase-like (Major domain)"/>
    <property type="match status" value="1"/>
</dbReference>
<proteinExistence type="inferred from homology"/>
<evidence type="ECO:0000256" key="7">
    <source>
        <dbReference type="PIRSR" id="PIRSR000390-2"/>
    </source>
</evidence>
<evidence type="ECO:0000256" key="4">
    <source>
        <dbReference type="ARBA" id="ARBA00022898"/>
    </source>
</evidence>
<gene>
    <name evidence="8" type="ORF">CQW44_34805</name>
</gene>
<organism evidence="8 9">
    <name type="scientific">Streptomyces griseofuscus</name>
    <dbReference type="NCBI Taxonomy" id="146922"/>
    <lineage>
        <taxon>Bacteria</taxon>
        <taxon>Bacillati</taxon>
        <taxon>Actinomycetota</taxon>
        <taxon>Actinomycetes</taxon>
        <taxon>Kitasatosporales</taxon>
        <taxon>Streptomycetaceae</taxon>
        <taxon>Streptomyces</taxon>
    </lineage>
</organism>
<dbReference type="InterPro" id="IPR015421">
    <property type="entry name" value="PyrdxlP-dep_Trfase_major"/>
</dbReference>
<keyword evidence="3" id="KW-0808">Transferase</keyword>
<evidence type="ECO:0000256" key="2">
    <source>
        <dbReference type="ARBA" id="ARBA00022576"/>
    </source>
</evidence>
<keyword evidence="4 7" id="KW-0663">Pyridoxal phosphate</keyword>
<evidence type="ECO:0000313" key="8">
    <source>
        <dbReference type="EMBL" id="RRQ79146.1"/>
    </source>
</evidence>
<dbReference type="InterPro" id="IPR015424">
    <property type="entry name" value="PyrdxlP-dep_Trfase"/>
</dbReference>